<evidence type="ECO:0000256" key="2">
    <source>
        <dbReference type="SAM" id="MobiDB-lite"/>
    </source>
</evidence>
<reference evidence="3 4" key="1">
    <citation type="submission" date="2019-10" db="EMBL/GenBank/DDBJ databases">
        <authorList>
            <person name="Palmer J.M."/>
        </authorList>
    </citation>
    <scope>NUCLEOTIDE SEQUENCE [LARGE SCALE GENOMIC DNA]</scope>
    <source>
        <strain evidence="3 4">TWF696</strain>
    </source>
</reference>
<keyword evidence="1" id="KW-0175">Coiled coil</keyword>
<keyword evidence="4" id="KW-1185">Reference proteome</keyword>
<evidence type="ECO:0000313" key="3">
    <source>
        <dbReference type="EMBL" id="KAK6338111.1"/>
    </source>
</evidence>
<dbReference type="PANTHER" id="PTHR18937">
    <property type="entry name" value="STRUCTURAL MAINTENANCE OF CHROMOSOMES SMC FAMILY MEMBER"/>
    <property type="match status" value="1"/>
</dbReference>
<name>A0AAV9UC29_9PEZI</name>
<proteinExistence type="predicted"/>
<feature type="coiled-coil region" evidence="1">
    <location>
        <begin position="330"/>
        <end position="364"/>
    </location>
</feature>
<feature type="compositionally biased region" description="Polar residues" evidence="2">
    <location>
        <begin position="184"/>
        <end position="195"/>
    </location>
</feature>
<protein>
    <submittedName>
        <fullName evidence="3">Uncharacterized protein</fullName>
    </submittedName>
</protein>
<comment type="caution">
    <text evidence="3">The sequence shown here is derived from an EMBL/GenBank/DDBJ whole genome shotgun (WGS) entry which is preliminary data.</text>
</comment>
<evidence type="ECO:0000313" key="4">
    <source>
        <dbReference type="Proteomes" id="UP001375240"/>
    </source>
</evidence>
<dbReference type="Gene3D" id="1.20.1170.10">
    <property type="match status" value="1"/>
</dbReference>
<sequence length="446" mass="49200">MDDLESKVASIEDDLRKYRQRLQVLEADAQKSVGDQTQSLRDALTNGDGEAHHVSTEIQLCLADIESHTGDTTAIDLAPQMTWLTTRLGTIITNLETAQSCAETAIGCVSEYTYSIIDVSHEIADSRTQLNDAEGKCEVLAQTAKSDLETSESVLRYTQAKISSTERDIRSKSSEISSKLSRSNTLNSQVSAKNQQIRDAERRVEKKKDRALIKTGIGIFGVLMAPVSGGASLLLTAGAAAGTAVNMVDISDLKKDIRQKNSAINDLQRDIAQARRDISLLESQKERLESRVKEHAADASYQRRRQEDYRTRIADTKRVKEEITTLDEYAAATIATIEESRRELQKAKARLDECSATVKEHAAQLQPVRGAAERTAGKKQLQRDFERRRKLLESVSGALGGMRGLAGSETQAIEWHGDVDAMPKLVLVVQPVQDTNPENDLPLNIE</sequence>
<dbReference type="AlphaFoldDB" id="A0AAV9UC29"/>
<evidence type="ECO:0000256" key="1">
    <source>
        <dbReference type="SAM" id="Coils"/>
    </source>
</evidence>
<feature type="coiled-coil region" evidence="1">
    <location>
        <begin position="1"/>
        <end position="28"/>
    </location>
</feature>
<accession>A0AAV9UC29</accession>
<gene>
    <name evidence="3" type="ORF">TWF696_001582</name>
</gene>
<feature type="coiled-coil region" evidence="1">
    <location>
        <begin position="250"/>
        <end position="298"/>
    </location>
</feature>
<dbReference type="EMBL" id="JAVHNQ010000010">
    <property type="protein sequence ID" value="KAK6338111.1"/>
    <property type="molecule type" value="Genomic_DNA"/>
</dbReference>
<organism evidence="3 4">
    <name type="scientific">Orbilia brochopaga</name>
    <dbReference type="NCBI Taxonomy" id="3140254"/>
    <lineage>
        <taxon>Eukaryota</taxon>
        <taxon>Fungi</taxon>
        <taxon>Dikarya</taxon>
        <taxon>Ascomycota</taxon>
        <taxon>Pezizomycotina</taxon>
        <taxon>Orbiliomycetes</taxon>
        <taxon>Orbiliales</taxon>
        <taxon>Orbiliaceae</taxon>
        <taxon>Orbilia</taxon>
    </lineage>
</organism>
<dbReference type="Proteomes" id="UP001375240">
    <property type="component" value="Unassembled WGS sequence"/>
</dbReference>
<feature type="compositionally biased region" description="Low complexity" evidence="2">
    <location>
        <begin position="174"/>
        <end position="183"/>
    </location>
</feature>
<feature type="region of interest" description="Disordered" evidence="2">
    <location>
        <begin position="172"/>
        <end position="203"/>
    </location>
</feature>